<organism evidence="1 2">
    <name type="scientific">Lysinibacillus sphaericus (strain C3-41)</name>
    <dbReference type="NCBI Taxonomy" id="444177"/>
    <lineage>
        <taxon>Bacteria</taxon>
        <taxon>Bacillati</taxon>
        <taxon>Bacillota</taxon>
        <taxon>Bacilli</taxon>
        <taxon>Bacillales</taxon>
        <taxon>Bacillaceae</taxon>
        <taxon>Lysinibacillus</taxon>
    </lineage>
</organism>
<accession>B1HSL2</accession>
<evidence type="ECO:0000313" key="1">
    <source>
        <dbReference type="EMBL" id="ACA41070.1"/>
    </source>
</evidence>
<dbReference type="Proteomes" id="UP000002164">
    <property type="component" value="Chromosome"/>
</dbReference>
<evidence type="ECO:0000313" key="2">
    <source>
        <dbReference type="Proteomes" id="UP000002164"/>
    </source>
</evidence>
<dbReference type="EnsemblBacteria" id="ACA41070">
    <property type="protein sequence ID" value="ACA41070"/>
    <property type="gene ID" value="Bsph_3584"/>
</dbReference>
<dbReference type="AlphaFoldDB" id="B1HSL2"/>
<sequence length="41" mass="4869">MLGFLPSDNTVWLFEQSFSHKGQPFLWFIYTILQTSFSQIL</sequence>
<dbReference type="HOGENOM" id="CLU_3272402_0_0_9"/>
<gene>
    <name evidence="1" type="ordered locus">Bsph_3584</name>
</gene>
<reference evidence="1 2" key="1">
    <citation type="journal article" date="2008" name="J. Bacteriol.">
        <title>Complete genome sequence of the mosquitocidal bacterium Bacillus sphaericus C3-41 and comparison with those of closely related Bacillus species.</title>
        <authorList>
            <person name="Hu X."/>
            <person name="Fan W."/>
            <person name="Han B."/>
            <person name="Liu H."/>
            <person name="Zheng D."/>
            <person name="Li Q."/>
            <person name="Dong W."/>
            <person name="Yan J."/>
            <person name="Gao M."/>
            <person name="Berry C."/>
            <person name="Yuan Z."/>
        </authorList>
    </citation>
    <scope>NUCLEOTIDE SEQUENCE [LARGE SCALE GENOMIC DNA]</scope>
    <source>
        <strain evidence="1 2">C3-41</strain>
    </source>
</reference>
<protein>
    <submittedName>
        <fullName evidence="1">Uncharacterized protein</fullName>
    </submittedName>
</protein>
<dbReference type="EMBL" id="CP000817">
    <property type="protein sequence ID" value="ACA41070.1"/>
    <property type="molecule type" value="Genomic_DNA"/>
</dbReference>
<dbReference type="KEGG" id="lsp:Bsph_3584"/>
<proteinExistence type="predicted"/>
<name>B1HSL2_LYSSC</name>